<evidence type="ECO:0000313" key="4">
    <source>
        <dbReference type="Proteomes" id="UP000290517"/>
    </source>
</evidence>
<dbReference type="EMBL" id="SDJR01000012">
    <property type="protein sequence ID" value="RXR22731.1"/>
    <property type="molecule type" value="Genomic_DNA"/>
</dbReference>
<evidence type="ECO:0000313" key="2">
    <source>
        <dbReference type="EMBL" id="RXR32067.1"/>
    </source>
</evidence>
<organism evidence="2 3">
    <name type="scientific">Oerskovia turbata</name>
    <dbReference type="NCBI Taxonomy" id="1713"/>
    <lineage>
        <taxon>Bacteria</taxon>
        <taxon>Bacillati</taxon>
        <taxon>Actinomycetota</taxon>
        <taxon>Actinomycetes</taxon>
        <taxon>Micrococcales</taxon>
        <taxon>Cellulomonadaceae</taxon>
        <taxon>Oerskovia</taxon>
    </lineage>
</organism>
<gene>
    <name evidence="1" type="ORF">EQW73_16095</name>
    <name evidence="2" type="ORF">EQW78_15195</name>
</gene>
<dbReference type="STRING" id="1713.GCA_000718325_02883"/>
<accession>A0A4Q1KQ13</accession>
<proteinExistence type="predicted"/>
<protein>
    <submittedName>
        <fullName evidence="2">DUF2332 domain-containing protein</fullName>
    </submittedName>
</protein>
<reference evidence="3 4" key="1">
    <citation type="submission" date="2019-01" db="EMBL/GenBank/DDBJ databases">
        <title>Oerskovia turbata Genome sequencing and assembly.</title>
        <authorList>
            <person name="Dou T."/>
        </authorList>
    </citation>
    <scope>NUCLEOTIDE SEQUENCE [LARGE SCALE GENOMIC DNA]</scope>
    <source>
        <strain evidence="2 3">JCM12123</strain>
        <strain evidence="1 4">JCM3160</strain>
    </source>
</reference>
<comment type="caution">
    <text evidence="2">The sequence shown here is derived from an EMBL/GenBank/DDBJ whole genome shotgun (WGS) entry which is preliminary data.</text>
</comment>
<dbReference type="Proteomes" id="UP000290517">
    <property type="component" value="Unassembled WGS sequence"/>
</dbReference>
<dbReference type="AlphaFoldDB" id="A0A4Q1KQ13"/>
<dbReference type="Pfam" id="PF10094">
    <property type="entry name" value="DUF2332"/>
    <property type="match status" value="1"/>
</dbReference>
<keyword evidence="4" id="KW-1185">Reference proteome</keyword>
<dbReference type="OrthoDB" id="8899077at2"/>
<dbReference type="RefSeq" id="WP_030152366.1">
    <property type="nucleotide sequence ID" value="NZ_JOFV01000014.1"/>
</dbReference>
<dbReference type="Proteomes" id="UP000289805">
    <property type="component" value="Unassembled WGS sequence"/>
</dbReference>
<dbReference type="InterPro" id="IPR011200">
    <property type="entry name" value="UCP012608"/>
</dbReference>
<dbReference type="EMBL" id="SDJQ01000020">
    <property type="protein sequence ID" value="RXR32067.1"/>
    <property type="molecule type" value="Genomic_DNA"/>
</dbReference>
<name>A0A4Q1KQ13_9CELL</name>
<evidence type="ECO:0000313" key="1">
    <source>
        <dbReference type="EMBL" id="RXR22731.1"/>
    </source>
</evidence>
<evidence type="ECO:0000313" key="3">
    <source>
        <dbReference type="Proteomes" id="UP000289805"/>
    </source>
</evidence>
<sequence>MSIDRLSEAYVRWADLEVRASSPLYTEWALSIAADEEVLGLVLRLPELKRQPNLVFAAARAAGAPLGAFEGVRPWLLGHWPEVEAVALARSTQTNEAARCAVLLPVLSRLDGPLALLEVGASAGLCLYPDRYSYRYATPDGPVVLDPVDGPSSVLIDCAVDDSALVPSSLPQVAWRAGIDLNPLDVTDPDDVAWLRTLVWPEHDERRARLDAACALVAEDPPHVVRGDLLDDLDDLVSQAPRDAHLVVLHGHVLVYLDPADRQRFVDRMGALDGTWVANEGVRVLQSSTGLPDDGRTVLSVDGVPVARTHPHGAAIMRL</sequence>